<dbReference type="Proteomes" id="UP000182961">
    <property type="component" value="Unassembled WGS sequence"/>
</dbReference>
<accession>A0A1I4X6V9</accession>
<evidence type="ECO:0000313" key="2">
    <source>
        <dbReference type="Proteomes" id="UP000182961"/>
    </source>
</evidence>
<dbReference type="AlphaFoldDB" id="A0A1I4X6V9"/>
<evidence type="ECO:0000313" key="1">
    <source>
        <dbReference type="EMBL" id="SFN21701.1"/>
    </source>
</evidence>
<dbReference type="EMBL" id="FOUT01000008">
    <property type="protein sequence ID" value="SFN21701.1"/>
    <property type="molecule type" value="Genomic_DNA"/>
</dbReference>
<sequence length="81" mass="9931">MYIWNLQFTYYFQNRLINIEFPLNGINAATPTKNLFEIQKGFFLLPHNQNKYFKSSYYFLKSYFCVYFKKLKTQCQILSKK</sequence>
<name>A0A1I4X6V9_9FLAO</name>
<organism evidence="1 2">
    <name type="scientific">Flavobacterium succinicans</name>
    <dbReference type="NCBI Taxonomy" id="29536"/>
    <lineage>
        <taxon>Bacteria</taxon>
        <taxon>Pseudomonadati</taxon>
        <taxon>Bacteroidota</taxon>
        <taxon>Flavobacteriia</taxon>
        <taxon>Flavobacteriales</taxon>
        <taxon>Flavobacteriaceae</taxon>
        <taxon>Flavobacterium</taxon>
    </lineage>
</organism>
<protein>
    <submittedName>
        <fullName evidence="1">Uncharacterized protein</fullName>
    </submittedName>
</protein>
<gene>
    <name evidence="1" type="ORF">SAMN05444143_10867</name>
</gene>
<reference evidence="2" key="1">
    <citation type="submission" date="2016-10" db="EMBL/GenBank/DDBJ databases">
        <authorList>
            <person name="Varghese N."/>
            <person name="Submissions S."/>
        </authorList>
    </citation>
    <scope>NUCLEOTIDE SEQUENCE [LARGE SCALE GENOMIC DNA]</scope>
    <source>
        <strain evidence="2">DSM 4002</strain>
    </source>
</reference>
<proteinExistence type="predicted"/>
<keyword evidence="2" id="KW-1185">Reference proteome</keyword>